<protein>
    <submittedName>
        <fullName evidence="1">Uncharacterized protein</fullName>
    </submittedName>
</protein>
<keyword evidence="2" id="KW-1185">Reference proteome</keyword>
<gene>
    <name evidence="1" type="ORF">EXN66_Car014720</name>
</gene>
<reference evidence="2" key="2">
    <citation type="submission" date="2019-02" db="EMBL/GenBank/DDBJ databases">
        <title>Opniocepnalus argus Var Kimnra genome.</title>
        <authorList>
            <person name="Zhou C."/>
            <person name="Xiao S."/>
        </authorList>
    </citation>
    <scope>NUCLEOTIDE SEQUENCE [LARGE SCALE GENOMIC DNA]</scope>
</reference>
<dbReference type="EMBL" id="CM015725">
    <property type="protein sequence ID" value="KAF3699033.1"/>
    <property type="molecule type" value="Genomic_DNA"/>
</dbReference>
<dbReference type="Proteomes" id="UP000503349">
    <property type="component" value="Chromosome 14"/>
</dbReference>
<evidence type="ECO:0000313" key="1">
    <source>
        <dbReference type="EMBL" id="KAF3699033.1"/>
    </source>
</evidence>
<accession>A0A6G1Q9M7</accession>
<reference evidence="1 2" key="1">
    <citation type="submission" date="2019-02" db="EMBL/GenBank/DDBJ databases">
        <title>Opniocepnalus argus genome.</title>
        <authorList>
            <person name="Zhou C."/>
            <person name="Xiao S."/>
        </authorList>
    </citation>
    <scope>NUCLEOTIDE SEQUENCE [LARGE SCALE GENOMIC DNA]</scope>
    <source>
        <strain evidence="1">OARG1902GOOAL</strain>
        <tissue evidence="1">Muscle</tissue>
    </source>
</reference>
<evidence type="ECO:0000313" key="2">
    <source>
        <dbReference type="Proteomes" id="UP000503349"/>
    </source>
</evidence>
<name>A0A6G1Q9M7_CHAAH</name>
<proteinExistence type="predicted"/>
<dbReference type="AlphaFoldDB" id="A0A6G1Q9M7"/>
<sequence length="80" mass="9253">MYIINDPYAFYNADMILLGKSIASELLQKTMKLGVYCESSMLLKLFPIMLMHCLPQHKGPLHLSHLHVTQQYQNSQTSKR</sequence>
<organism evidence="1 2">
    <name type="scientific">Channa argus</name>
    <name type="common">Northern snakehead</name>
    <name type="synonym">Ophicephalus argus</name>
    <dbReference type="NCBI Taxonomy" id="215402"/>
    <lineage>
        <taxon>Eukaryota</taxon>
        <taxon>Metazoa</taxon>
        <taxon>Chordata</taxon>
        <taxon>Craniata</taxon>
        <taxon>Vertebrata</taxon>
        <taxon>Euteleostomi</taxon>
        <taxon>Actinopterygii</taxon>
        <taxon>Neopterygii</taxon>
        <taxon>Teleostei</taxon>
        <taxon>Neoteleostei</taxon>
        <taxon>Acanthomorphata</taxon>
        <taxon>Anabantaria</taxon>
        <taxon>Anabantiformes</taxon>
        <taxon>Channoidei</taxon>
        <taxon>Channidae</taxon>
        <taxon>Channa</taxon>
    </lineage>
</organism>